<evidence type="ECO:0000313" key="3">
    <source>
        <dbReference type="Proteomes" id="UP000671828"/>
    </source>
</evidence>
<dbReference type="Proteomes" id="UP001195724">
    <property type="component" value="Unassembled WGS sequence"/>
</dbReference>
<accession>A0A8T8HT14</accession>
<dbReference type="EMBL" id="CP072788">
    <property type="protein sequence ID" value="QTR01693.1"/>
    <property type="molecule type" value="Genomic_DNA"/>
</dbReference>
<organism evidence="2 3">
    <name type="scientific">Saccharothrix algeriensis</name>
    <dbReference type="NCBI Taxonomy" id="173560"/>
    <lineage>
        <taxon>Bacteria</taxon>
        <taxon>Bacillati</taxon>
        <taxon>Actinomycetota</taxon>
        <taxon>Actinomycetes</taxon>
        <taxon>Pseudonocardiales</taxon>
        <taxon>Pseudonocardiaceae</taxon>
        <taxon>Saccharothrix</taxon>
    </lineage>
</organism>
<gene>
    <name evidence="2" type="ORF">J7S33_20520</name>
    <name evidence="1" type="ORF">JOE68_003961</name>
</gene>
<proteinExistence type="predicted"/>
<evidence type="ECO:0000313" key="1">
    <source>
        <dbReference type="EMBL" id="MBM7813096.1"/>
    </source>
</evidence>
<protein>
    <submittedName>
        <fullName evidence="2">Uncharacterized protein</fullName>
    </submittedName>
</protein>
<evidence type="ECO:0000313" key="4">
    <source>
        <dbReference type="Proteomes" id="UP001195724"/>
    </source>
</evidence>
<dbReference type="AlphaFoldDB" id="A0A8T8HT14"/>
<dbReference type="Proteomes" id="UP000671828">
    <property type="component" value="Chromosome"/>
</dbReference>
<reference evidence="2" key="2">
    <citation type="submission" date="2021-04" db="EMBL/GenBank/DDBJ databases">
        <title>Saccharothrix algeriensis WGS.</title>
        <authorList>
            <person name="Stuskova K."/>
            <person name="Hakalova E."/>
            <person name="Tebbal A.B."/>
            <person name="Eichmeier A."/>
        </authorList>
    </citation>
    <scope>NUCLEOTIDE SEQUENCE</scope>
    <source>
        <strain evidence="2">NRRL B-24137</strain>
    </source>
</reference>
<sequence>MEQGRALVRDVHPELVAEPAALLAGRGEHDPADLPLVAGCGCGDDFCRSLRTSDHPEGVPYGPGRRSVPLESSRGVVVLDVVDERIVHVEVLVRPGEPRHDVR</sequence>
<dbReference type="EMBL" id="JAFBCL010000001">
    <property type="protein sequence ID" value="MBM7813096.1"/>
    <property type="molecule type" value="Genomic_DNA"/>
</dbReference>
<name>A0A8T8HT14_9PSEU</name>
<dbReference type="RefSeq" id="WP_204843769.1">
    <property type="nucleotide sequence ID" value="NZ_JAFBCL010000001.1"/>
</dbReference>
<evidence type="ECO:0000313" key="2">
    <source>
        <dbReference type="EMBL" id="QTR01693.1"/>
    </source>
</evidence>
<keyword evidence="4" id="KW-1185">Reference proteome</keyword>
<reference evidence="1 4" key="1">
    <citation type="submission" date="2021-01" db="EMBL/GenBank/DDBJ databases">
        <title>Sequencing the genomes of 1000 actinobacteria strains.</title>
        <authorList>
            <person name="Klenk H.-P."/>
        </authorList>
    </citation>
    <scope>NUCLEOTIDE SEQUENCE [LARGE SCALE GENOMIC DNA]</scope>
    <source>
        <strain evidence="1 4">DSM 44581</strain>
    </source>
</reference>